<name>A0ABD6QZQ7_BACTU</name>
<organism evidence="2 3">
    <name type="scientific">Bacillus thuringiensis</name>
    <dbReference type="NCBI Taxonomy" id="1428"/>
    <lineage>
        <taxon>Bacteria</taxon>
        <taxon>Bacillati</taxon>
        <taxon>Bacillota</taxon>
        <taxon>Bacilli</taxon>
        <taxon>Bacillales</taxon>
        <taxon>Bacillaceae</taxon>
        <taxon>Bacillus</taxon>
        <taxon>Bacillus cereus group</taxon>
    </lineage>
</organism>
<proteinExistence type="predicted"/>
<feature type="transmembrane region" description="Helical" evidence="1">
    <location>
        <begin position="79"/>
        <end position="100"/>
    </location>
</feature>
<accession>A0ABD6QZQ7</accession>
<evidence type="ECO:0000256" key="1">
    <source>
        <dbReference type="SAM" id="Phobius"/>
    </source>
</evidence>
<dbReference type="Proteomes" id="UP000190187">
    <property type="component" value="Unassembled WGS sequence"/>
</dbReference>
<dbReference type="EMBL" id="MSTN01000021">
    <property type="protein sequence ID" value="OPD41721.1"/>
    <property type="molecule type" value="Genomic_DNA"/>
</dbReference>
<keyword evidence="1" id="KW-0812">Transmembrane</keyword>
<evidence type="ECO:0000313" key="2">
    <source>
        <dbReference type="EMBL" id="OPD41721.1"/>
    </source>
</evidence>
<keyword evidence="1" id="KW-0472">Membrane</keyword>
<sequence>MQKEKNTRRHLNKISKYLNNITEQIIVLLRNGILPKLPPNKYTFLPMIDRKYRYMYFYDKKRIANSQSFKVRVVDLLELELLTLVMGVLIQIILDVFQLLSTFLKKFVMLSLNHHKTASPHNGYLQLSPHPD</sequence>
<reference evidence="2 3" key="1">
    <citation type="submission" date="2017-01" db="EMBL/GenBank/DDBJ databases">
        <title>Draft Genome Sequence of Bacillus thuringiensis DNG9.</title>
        <authorList>
            <person name="Rosana A.R."/>
            <person name="Daas M.S."/>
            <person name="Acedo J.Z."/>
            <person name="Case R.J."/>
            <person name="Vederas J.C."/>
            <person name="Nateche F."/>
            <person name="Kebbouche-Gana S."/>
        </authorList>
    </citation>
    <scope>NUCLEOTIDE SEQUENCE [LARGE SCALE GENOMIC DNA]</scope>
    <source>
        <strain evidence="2 3">DNG9</strain>
    </source>
</reference>
<keyword evidence="1" id="KW-1133">Transmembrane helix</keyword>
<dbReference type="AlphaFoldDB" id="A0ABD6QZQ7"/>
<gene>
    <name evidence="2" type="ORF">BVF97_30340</name>
</gene>
<evidence type="ECO:0000313" key="3">
    <source>
        <dbReference type="Proteomes" id="UP000190187"/>
    </source>
</evidence>
<protein>
    <submittedName>
        <fullName evidence="2">Uncharacterized protein</fullName>
    </submittedName>
</protein>
<comment type="caution">
    <text evidence="2">The sequence shown here is derived from an EMBL/GenBank/DDBJ whole genome shotgun (WGS) entry which is preliminary data.</text>
</comment>